<dbReference type="Pfam" id="PF00015">
    <property type="entry name" value="MCPsignal"/>
    <property type="match status" value="1"/>
</dbReference>
<dbReference type="InterPro" id="IPR003660">
    <property type="entry name" value="HAMP_dom"/>
</dbReference>
<dbReference type="GO" id="GO:0004888">
    <property type="term" value="F:transmembrane signaling receptor activity"/>
    <property type="evidence" value="ECO:0007669"/>
    <property type="project" value="InterPro"/>
</dbReference>
<dbReference type="Proteomes" id="UP000049127">
    <property type="component" value="Unassembled WGS sequence"/>
</dbReference>
<evidence type="ECO:0000256" key="1">
    <source>
        <dbReference type="ARBA" id="ARBA00022500"/>
    </source>
</evidence>
<sequence>MKNLKMVRKLGLSFIVLIVIMTLANVNTLRDLKQAGTLSHELFEGPYELTDESMGICKDLVGISRRINGGFADNEHVQTRQLVLEEFDSLNKRIKKLNDNTMNSKENKQITENIKNLEKYVVDLQQEYDKIYNSTQQPGFKGPMTQLDISGYAKVLKECNQTAENLYKESKNISSNFDSDVAKAVKRSEFISILLNIISVLLGIIICMYVTKTLKKPVEEIEEAANKMAGGDFDINIEYEAKDELGSLANSIRTMSLKTKELINDMVYVLGEVSEGNFDAKPKVTYIGVFENIEKSIERITTDLSKIMNQINASAQEVEAASYQVSSGSQMLSQGTTEQAGAVEELSSTLIEISEKINETAENAKNANELMRDSSKQIKDGNNQMKQMVHAMEEISASSSEIGRIIKTIDDIAFQTNILALNAAVEAARAGEAGKGFAVVADEVRNLAAKSAEAAKNTEVLIENSIEAVEKGTTIVDSTAKSLEKIIYTTNEATILVDDIAKKSEEEASAINQVTVGVGQISEVVQTNSATSEESAAASEELTAQAHTLRELIENFNLKDDDSSHKNINFNA</sequence>
<evidence type="ECO:0000256" key="5">
    <source>
        <dbReference type="SAM" id="Phobius"/>
    </source>
</evidence>
<evidence type="ECO:0000256" key="3">
    <source>
        <dbReference type="PROSITE-ProRule" id="PRU00284"/>
    </source>
</evidence>
<evidence type="ECO:0000313" key="8">
    <source>
        <dbReference type="EMBL" id="CEQ03015.1"/>
    </source>
</evidence>
<dbReference type="OrthoDB" id="8935at2"/>
<keyword evidence="3" id="KW-0807">Transducer</keyword>
<evidence type="ECO:0000259" key="7">
    <source>
        <dbReference type="PROSITE" id="PS50885"/>
    </source>
</evidence>
<gene>
    <name evidence="8" type="primary">tap_3</name>
    <name evidence="8" type="ORF">R28058_07481</name>
</gene>
<feature type="coiled-coil region" evidence="4">
    <location>
        <begin position="343"/>
        <end position="377"/>
    </location>
</feature>
<dbReference type="SUPFAM" id="SSF58104">
    <property type="entry name" value="Methyl-accepting chemotaxis protein (MCP) signaling domain"/>
    <property type="match status" value="1"/>
</dbReference>
<keyword evidence="4" id="KW-0175">Coiled coil</keyword>
<keyword evidence="5" id="KW-0472">Membrane</keyword>
<dbReference type="SMART" id="SM00304">
    <property type="entry name" value="HAMP"/>
    <property type="match status" value="1"/>
</dbReference>
<dbReference type="InterPro" id="IPR051310">
    <property type="entry name" value="MCP_chemotaxis"/>
</dbReference>
<name>A0A0C7R2D5_PARSO</name>
<feature type="transmembrane region" description="Helical" evidence="5">
    <location>
        <begin position="190"/>
        <end position="211"/>
    </location>
</feature>
<comment type="similarity">
    <text evidence="2">Belongs to the methyl-accepting chemotaxis (MCP) protein family.</text>
</comment>
<dbReference type="PROSITE" id="PS50885">
    <property type="entry name" value="HAMP"/>
    <property type="match status" value="1"/>
</dbReference>
<proteinExistence type="inferred from homology"/>
<reference evidence="8 9" key="1">
    <citation type="submission" date="2015-01" db="EMBL/GenBank/DDBJ databases">
        <authorList>
            <person name="Aslett A.Martin."/>
            <person name="De Silva Nishadi"/>
        </authorList>
    </citation>
    <scope>NUCLEOTIDE SEQUENCE [LARGE SCALE GENOMIC DNA]</scope>
    <source>
        <strain evidence="8 9">R28058</strain>
    </source>
</reference>
<feature type="domain" description="HAMP" evidence="7">
    <location>
        <begin position="212"/>
        <end position="264"/>
    </location>
</feature>
<dbReference type="GO" id="GO:0006935">
    <property type="term" value="P:chemotaxis"/>
    <property type="evidence" value="ECO:0007669"/>
    <property type="project" value="UniProtKB-KW"/>
</dbReference>
<dbReference type="PRINTS" id="PR00260">
    <property type="entry name" value="CHEMTRNSDUCR"/>
</dbReference>
<keyword evidence="1" id="KW-0145">Chemotaxis</keyword>
<feature type="domain" description="Methyl-accepting transducer" evidence="6">
    <location>
        <begin position="314"/>
        <end position="543"/>
    </location>
</feature>
<feature type="coiled-coil region" evidence="4">
    <location>
        <begin position="80"/>
        <end position="134"/>
    </location>
</feature>
<dbReference type="InterPro" id="IPR004089">
    <property type="entry name" value="MCPsignal_dom"/>
</dbReference>
<dbReference type="Pfam" id="PF00672">
    <property type="entry name" value="HAMP"/>
    <property type="match status" value="1"/>
</dbReference>
<evidence type="ECO:0000259" key="6">
    <source>
        <dbReference type="PROSITE" id="PS50111"/>
    </source>
</evidence>
<dbReference type="InterPro" id="IPR004090">
    <property type="entry name" value="Chemotax_Me-accpt_rcpt"/>
</dbReference>
<dbReference type="CDD" id="cd11386">
    <property type="entry name" value="MCP_signal"/>
    <property type="match status" value="1"/>
</dbReference>
<organism evidence="8 9">
    <name type="scientific">Paraclostridium sordellii</name>
    <name type="common">Clostridium sordellii</name>
    <dbReference type="NCBI Taxonomy" id="1505"/>
    <lineage>
        <taxon>Bacteria</taxon>
        <taxon>Bacillati</taxon>
        <taxon>Bacillota</taxon>
        <taxon>Clostridia</taxon>
        <taxon>Peptostreptococcales</taxon>
        <taxon>Peptostreptococcaceae</taxon>
        <taxon>Paraclostridium</taxon>
    </lineage>
</organism>
<dbReference type="SMART" id="SM00283">
    <property type="entry name" value="MA"/>
    <property type="match status" value="1"/>
</dbReference>
<dbReference type="CDD" id="cd06225">
    <property type="entry name" value="HAMP"/>
    <property type="match status" value="1"/>
</dbReference>
<dbReference type="RefSeq" id="WP_055341534.1">
    <property type="nucleotide sequence ID" value="NZ_CEKZ01000003.1"/>
</dbReference>
<dbReference type="Gene3D" id="6.10.340.10">
    <property type="match status" value="1"/>
</dbReference>
<keyword evidence="5" id="KW-0812">Transmembrane</keyword>
<accession>A0A0C7R2D5</accession>
<dbReference type="GO" id="GO:0007165">
    <property type="term" value="P:signal transduction"/>
    <property type="evidence" value="ECO:0007669"/>
    <property type="project" value="UniProtKB-KW"/>
</dbReference>
<dbReference type="Gene3D" id="1.10.287.950">
    <property type="entry name" value="Methyl-accepting chemotaxis protein"/>
    <property type="match status" value="1"/>
</dbReference>
<evidence type="ECO:0000256" key="4">
    <source>
        <dbReference type="SAM" id="Coils"/>
    </source>
</evidence>
<protein>
    <submittedName>
        <fullName evidence="8">Methyl-accepting chemotaxis sensory transducer</fullName>
    </submittedName>
</protein>
<keyword evidence="5" id="KW-1133">Transmembrane helix</keyword>
<dbReference type="AlphaFoldDB" id="A0A0C7R2D5"/>
<dbReference type="PROSITE" id="PS50111">
    <property type="entry name" value="CHEMOTAXIS_TRANSDUC_2"/>
    <property type="match status" value="1"/>
</dbReference>
<dbReference type="EMBL" id="CEKZ01000003">
    <property type="protein sequence ID" value="CEQ03015.1"/>
    <property type="molecule type" value="Genomic_DNA"/>
</dbReference>
<evidence type="ECO:0000313" key="9">
    <source>
        <dbReference type="Proteomes" id="UP000049127"/>
    </source>
</evidence>
<dbReference type="PANTHER" id="PTHR43531:SF11">
    <property type="entry name" value="METHYL-ACCEPTING CHEMOTAXIS PROTEIN 3"/>
    <property type="match status" value="1"/>
</dbReference>
<dbReference type="PANTHER" id="PTHR43531">
    <property type="entry name" value="PROTEIN ICFG"/>
    <property type="match status" value="1"/>
</dbReference>
<dbReference type="GO" id="GO:0005886">
    <property type="term" value="C:plasma membrane"/>
    <property type="evidence" value="ECO:0007669"/>
    <property type="project" value="TreeGrafter"/>
</dbReference>
<evidence type="ECO:0000256" key="2">
    <source>
        <dbReference type="ARBA" id="ARBA00029447"/>
    </source>
</evidence>